<sequence>MEARTQSVSTPTISTIKLSLKTQREGCFPKYADHPSLNVLLSVTKRSFTLLNWLQWRWLTFPQRATFQIIADYLSSPTD</sequence>
<keyword evidence="2" id="KW-1185">Reference proteome</keyword>
<dbReference type="AlphaFoldDB" id="A0A0V1L366"/>
<accession>A0A0V1L366</accession>
<evidence type="ECO:0000313" key="2">
    <source>
        <dbReference type="Proteomes" id="UP000054721"/>
    </source>
</evidence>
<reference evidence="1 2" key="1">
    <citation type="submission" date="2015-05" db="EMBL/GenBank/DDBJ databases">
        <title>Evolution of Trichinella species and genotypes.</title>
        <authorList>
            <person name="Korhonen P.K."/>
            <person name="Edoardo P."/>
            <person name="Giuseppe L.R."/>
            <person name="Gasser R.B."/>
        </authorList>
    </citation>
    <scope>NUCLEOTIDE SEQUENCE [LARGE SCALE GENOMIC DNA]</scope>
    <source>
        <strain evidence="1">ISS10</strain>
    </source>
</reference>
<proteinExistence type="predicted"/>
<dbReference type="OrthoDB" id="10440079at2759"/>
<dbReference type="EMBL" id="JYDW01000149">
    <property type="protein sequence ID" value="KRZ53995.1"/>
    <property type="molecule type" value="Genomic_DNA"/>
</dbReference>
<evidence type="ECO:0000313" key="1">
    <source>
        <dbReference type="EMBL" id="KRZ53995.1"/>
    </source>
</evidence>
<gene>
    <name evidence="1" type="ORF">T02_2650</name>
</gene>
<dbReference type="Proteomes" id="UP000054721">
    <property type="component" value="Unassembled WGS sequence"/>
</dbReference>
<name>A0A0V1L366_9BILA</name>
<comment type="caution">
    <text evidence="1">The sequence shown here is derived from an EMBL/GenBank/DDBJ whole genome shotgun (WGS) entry which is preliminary data.</text>
</comment>
<protein>
    <submittedName>
        <fullName evidence="1">Uncharacterized protein</fullName>
    </submittedName>
</protein>
<organism evidence="1 2">
    <name type="scientific">Trichinella nativa</name>
    <dbReference type="NCBI Taxonomy" id="6335"/>
    <lineage>
        <taxon>Eukaryota</taxon>
        <taxon>Metazoa</taxon>
        <taxon>Ecdysozoa</taxon>
        <taxon>Nematoda</taxon>
        <taxon>Enoplea</taxon>
        <taxon>Dorylaimia</taxon>
        <taxon>Trichinellida</taxon>
        <taxon>Trichinellidae</taxon>
        <taxon>Trichinella</taxon>
    </lineage>
</organism>